<dbReference type="InterPro" id="IPR007527">
    <property type="entry name" value="Znf_SWIM"/>
</dbReference>
<feature type="domain" description="SWIM-type" evidence="3">
    <location>
        <begin position="100"/>
        <end position="137"/>
    </location>
</feature>
<dbReference type="EMBL" id="HBIP01008549">
    <property type="protein sequence ID" value="CAE0489602.1"/>
    <property type="molecule type" value="Transcribed_RNA"/>
</dbReference>
<organism evidence="4">
    <name type="scientific">Dunaliella tertiolecta</name>
    <name type="common">Green alga</name>
    <dbReference type="NCBI Taxonomy" id="3047"/>
    <lineage>
        <taxon>Eukaryota</taxon>
        <taxon>Viridiplantae</taxon>
        <taxon>Chlorophyta</taxon>
        <taxon>core chlorophytes</taxon>
        <taxon>Chlorophyceae</taxon>
        <taxon>CS clade</taxon>
        <taxon>Chlamydomonadales</taxon>
        <taxon>Dunaliellaceae</taxon>
        <taxon>Dunaliella</taxon>
    </lineage>
</organism>
<feature type="compositionally biased region" description="Low complexity" evidence="2">
    <location>
        <begin position="209"/>
        <end position="218"/>
    </location>
</feature>
<keyword evidence="1" id="KW-0479">Metal-binding</keyword>
<keyword evidence="1" id="KW-0862">Zinc</keyword>
<evidence type="ECO:0000313" key="4">
    <source>
        <dbReference type="EMBL" id="CAE0489602.1"/>
    </source>
</evidence>
<dbReference type="EMBL" id="HBIP01008550">
    <property type="protein sequence ID" value="CAE0489603.1"/>
    <property type="molecule type" value="Transcribed_RNA"/>
</dbReference>
<feature type="region of interest" description="Disordered" evidence="2">
    <location>
        <begin position="209"/>
        <end position="229"/>
    </location>
</feature>
<dbReference type="PROSITE" id="PS50966">
    <property type="entry name" value="ZF_SWIM"/>
    <property type="match status" value="1"/>
</dbReference>
<evidence type="ECO:0000259" key="3">
    <source>
        <dbReference type="PROSITE" id="PS50966"/>
    </source>
</evidence>
<proteinExistence type="predicted"/>
<accession>A0A6S8HTI5</accession>
<evidence type="ECO:0000256" key="2">
    <source>
        <dbReference type="SAM" id="MobiDB-lite"/>
    </source>
</evidence>
<reference evidence="4" key="1">
    <citation type="submission" date="2021-01" db="EMBL/GenBank/DDBJ databases">
        <authorList>
            <person name="Corre E."/>
            <person name="Pelletier E."/>
            <person name="Niang G."/>
            <person name="Scheremetjew M."/>
            <person name="Finn R."/>
            <person name="Kale V."/>
            <person name="Holt S."/>
            <person name="Cochrane G."/>
            <person name="Meng A."/>
            <person name="Brown T."/>
            <person name="Cohen L."/>
        </authorList>
    </citation>
    <scope>NUCLEOTIDE SEQUENCE</scope>
    <source>
        <strain evidence="4">CCMP1320</strain>
    </source>
</reference>
<protein>
    <recommendedName>
        <fullName evidence="3">SWIM-type domain-containing protein</fullName>
    </recommendedName>
</protein>
<name>A0A6S8HTI5_DUNTE</name>
<dbReference type="GO" id="GO:0008270">
    <property type="term" value="F:zinc ion binding"/>
    <property type="evidence" value="ECO:0007669"/>
    <property type="project" value="UniProtKB-KW"/>
</dbReference>
<keyword evidence="1" id="KW-0863">Zinc-finger</keyword>
<sequence>MAGQSGTQIVESGFFVLKENGVRAKPIRGRKICWLISHLLNEVQRKYDITRLKKSSGLALNQKAGLAAKEAIAGANTIPPQSINTDFGTATAFVPSSSSSSIHTVTGLGSGMALCSCPLGFKSVTCKHLVAAVRTFSGATDEQLLQSLGFLKGVNQPHELLSLRQQAQRDVDQDSSAVDHNSRLELAAAAAPAAAATAQAASASPSSFTTTLLLHNPSPSQPPPATTTAVGSLGWQATGSVRQQLQANSPTKLSSPHLLSAFRKTSSSLLAYTTAVEDTQFKRSTVPQAQRQELQHLGRIIQNLLSTNPSSIAHHIKPTPNAANLRQ</sequence>
<evidence type="ECO:0000256" key="1">
    <source>
        <dbReference type="PROSITE-ProRule" id="PRU00325"/>
    </source>
</evidence>
<dbReference type="AlphaFoldDB" id="A0A6S8HTI5"/>
<gene>
    <name evidence="4" type="ORF">DTER00134_LOCUS4673</name>
    <name evidence="5" type="ORF">DTER00134_LOCUS4674</name>
</gene>
<evidence type="ECO:0000313" key="5">
    <source>
        <dbReference type="EMBL" id="CAE0489603.1"/>
    </source>
</evidence>